<evidence type="ECO:0000313" key="2">
    <source>
        <dbReference type="EMBL" id="TMS32723.1"/>
    </source>
</evidence>
<protein>
    <submittedName>
        <fullName evidence="2">Uncharacterized protein</fullName>
    </submittedName>
</protein>
<proteinExistence type="predicted"/>
<organism evidence="2 3">
    <name type="scientific">Steinernema carpocapsae</name>
    <name type="common">Entomopathogenic nematode</name>
    <dbReference type="NCBI Taxonomy" id="34508"/>
    <lineage>
        <taxon>Eukaryota</taxon>
        <taxon>Metazoa</taxon>
        <taxon>Ecdysozoa</taxon>
        <taxon>Nematoda</taxon>
        <taxon>Chromadorea</taxon>
        <taxon>Rhabditida</taxon>
        <taxon>Tylenchina</taxon>
        <taxon>Panagrolaimomorpha</taxon>
        <taxon>Strongyloidoidea</taxon>
        <taxon>Steinernematidae</taxon>
        <taxon>Steinernema</taxon>
    </lineage>
</organism>
<feature type="compositionally biased region" description="Low complexity" evidence="1">
    <location>
        <begin position="10"/>
        <end position="19"/>
    </location>
</feature>
<evidence type="ECO:0000313" key="3">
    <source>
        <dbReference type="Proteomes" id="UP000298663"/>
    </source>
</evidence>
<gene>
    <name evidence="2" type="ORF">L596_000528</name>
</gene>
<reference evidence="2 3" key="1">
    <citation type="journal article" date="2015" name="Genome Biol.">
        <title>Comparative genomics of Steinernema reveals deeply conserved gene regulatory networks.</title>
        <authorList>
            <person name="Dillman A.R."/>
            <person name="Macchietto M."/>
            <person name="Porter C.F."/>
            <person name="Rogers A."/>
            <person name="Williams B."/>
            <person name="Antoshechkin I."/>
            <person name="Lee M.M."/>
            <person name="Goodwin Z."/>
            <person name="Lu X."/>
            <person name="Lewis E.E."/>
            <person name="Goodrich-Blair H."/>
            <person name="Stock S.P."/>
            <person name="Adams B.J."/>
            <person name="Sternberg P.W."/>
            <person name="Mortazavi A."/>
        </authorList>
    </citation>
    <scope>NUCLEOTIDE SEQUENCE [LARGE SCALE GENOMIC DNA]</scope>
    <source>
        <strain evidence="2 3">ALL</strain>
    </source>
</reference>
<comment type="caution">
    <text evidence="2">The sequence shown here is derived from an EMBL/GenBank/DDBJ whole genome shotgun (WGS) entry which is preliminary data.</text>
</comment>
<keyword evidence="3" id="KW-1185">Reference proteome</keyword>
<feature type="region of interest" description="Disordered" evidence="1">
    <location>
        <begin position="1"/>
        <end position="65"/>
    </location>
</feature>
<dbReference type="AlphaFoldDB" id="A0A4V6I6Y2"/>
<dbReference type="EMBL" id="AZBU02000001">
    <property type="protein sequence ID" value="TMS32723.1"/>
    <property type="molecule type" value="Genomic_DNA"/>
</dbReference>
<reference evidence="2 3" key="2">
    <citation type="journal article" date="2019" name="G3 (Bethesda)">
        <title>Hybrid Assembly of the Genome of the Entomopathogenic Nematode Steinernema carpocapsae Identifies the X-Chromosome.</title>
        <authorList>
            <person name="Serra L."/>
            <person name="Macchietto M."/>
            <person name="Macias-Munoz A."/>
            <person name="McGill C.J."/>
            <person name="Rodriguez I.M."/>
            <person name="Rodriguez B."/>
            <person name="Murad R."/>
            <person name="Mortazavi A."/>
        </authorList>
    </citation>
    <scope>NUCLEOTIDE SEQUENCE [LARGE SCALE GENOMIC DNA]</scope>
    <source>
        <strain evidence="2 3">ALL</strain>
    </source>
</reference>
<dbReference type="EMBL" id="CM016762">
    <property type="protein sequence ID" value="TMS32723.1"/>
    <property type="molecule type" value="Genomic_DNA"/>
</dbReference>
<accession>A0A4V6I6Y2</accession>
<evidence type="ECO:0000256" key="1">
    <source>
        <dbReference type="SAM" id="MobiDB-lite"/>
    </source>
</evidence>
<name>A0A4V6I6Y2_STECR</name>
<feature type="compositionally biased region" description="Basic and acidic residues" evidence="1">
    <location>
        <begin position="27"/>
        <end position="37"/>
    </location>
</feature>
<sequence length="101" mass="11540">MDRRSPAPRSPATPTARWASPAPRQRTRLEITNERAPAKNPRVKHRLVVTSSDEDKAPRPKAKKMTNAAIWKKLEELRNNLTKQHEKNMKALNGLLAQLQE</sequence>
<dbReference type="Proteomes" id="UP000298663">
    <property type="component" value="Chromosome X"/>
</dbReference>